<gene>
    <name evidence="2" type="ORF">IV203_032769</name>
</gene>
<evidence type="ECO:0000256" key="1">
    <source>
        <dbReference type="SAM" id="Phobius"/>
    </source>
</evidence>
<feature type="transmembrane region" description="Helical" evidence="1">
    <location>
        <begin position="23"/>
        <end position="42"/>
    </location>
</feature>
<keyword evidence="1" id="KW-0472">Membrane</keyword>
<organism evidence="2 3">
    <name type="scientific">Nitzschia inconspicua</name>
    <dbReference type="NCBI Taxonomy" id="303405"/>
    <lineage>
        <taxon>Eukaryota</taxon>
        <taxon>Sar</taxon>
        <taxon>Stramenopiles</taxon>
        <taxon>Ochrophyta</taxon>
        <taxon>Bacillariophyta</taxon>
        <taxon>Bacillariophyceae</taxon>
        <taxon>Bacillariophycidae</taxon>
        <taxon>Bacillariales</taxon>
        <taxon>Bacillariaceae</taxon>
        <taxon>Nitzschia</taxon>
    </lineage>
</organism>
<sequence length="325" mass="36706">MTQIHKSGALYHAGPKRRPIWEATYRFGFTLAFLVAIWHLTLQQQPYTTLSSSSNELWWQTYVQKSLSKGPLKIPLMPFELSVRNDEAIIQVLQHFKVDPQKGLYPNTHYENLTIIDIGLPTESVLFAKEGYSVEAFEARTKGIQQIERVFAALPNDIQQRIHLHHSALSNVSDTTMQMYDANDSSSLLESAIQSVQEKSKFESSGQRMETVGVNELDRFIAPSMNIVAVKIDTQGVEPEIFMGSQKLFSQRSSLQSPPIVIVTEYCTTLRSYEELRVGPHLLSGLGYTCYIRKNSPPFTELVLDSALVYCGDFVCIHHPSVGNF</sequence>
<dbReference type="NCBIfam" id="TIGR01444">
    <property type="entry name" value="fkbM_fam"/>
    <property type="match status" value="1"/>
</dbReference>
<dbReference type="AlphaFoldDB" id="A0A9K3PF91"/>
<proteinExistence type="predicted"/>
<dbReference type="GO" id="GO:0008168">
    <property type="term" value="F:methyltransferase activity"/>
    <property type="evidence" value="ECO:0007669"/>
    <property type="project" value="UniProtKB-KW"/>
</dbReference>
<evidence type="ECO:0000313" key="3">
    <source>
        <dbReference type="Proteomes" id="UP000693970"/>
    </source>
</evidence>
<protein>
    <submittedName>
        <fullName evidence="2">FkbM family methyltransferase</fullName>
    </submittedName>
</protein>
<dbReference type="InterPro" id="IPR006342">
    <property type="entry name" value="FkbM_mtfrase"/>
</dbReference>
<keyword evidence="1" id="KW-1133">Transmembrane helix</keyword>
<evidence type="ECO:0000313" key="2">
    <source>
        <dbReference type="EMBL" id="KAG7345238.1"/>
    </source>
</evidence>
<comment type="caution">
    <text evidence="2">The sequence shown here is derived from an EMBL/GenBank/DDBJ whole genome shotgun (WGS) entry which is preliminary data.</text>
</comment>
<keyword evidence="3" id="KW-1185">Reference proteome</keyword>
<name>A0A9K3PF91_9STRA</name>
<keyword evidence="1" id="KW-0812">Transmembrane</keyword>
<reference evidence="2" key="2">
    <citation type="submission" date="2021-04" db="EMBL/GenBank/DDBJ databases">
        <authorList>
            <person name="Podell S."/>
        </authorList>
    </citation>
    <scope>NUCLEOTIDE SEQUENCE</scope>
    <source>
        <strain evidence="2">Hildebrandi</strain>
    </source>
</reference>
<accession>A0A9K3PF91</accession>
<dbReference type="EMBL" id="JAGRRH010000022">
    <property type="protein sequence ID" value="KAG7345238.1"/>
    <property type="molecule type" value="Genomic_DNA"/>
</dbReference>
<dbReference type="Proteomes" id="UP000693970">
    <property type="component" value="Unassembled WGS sequence"/>
</dbReference>
<reference evidence="2" key="1">
    <citation type="journal article" date="2021" name="Sci. Rep.">
        <title>Diploid genomic architecture of Nitzschia inconspicua, an elite biomass production diatom.</title>
        <authorList>
            <person name="Oliver A."/>
            <person name="Podell S."/>
            <person name="Pinowska A."/>
            <person name="Traller J.C."/>
            <person name="Smith S.R."/>
            <person name="McClure R."/>
            <person name="Beliaev A."/>
            <person name="Bohutskyi P."/>
            <person name="Hill E.A."/>
            <person name="Rabines A."/>
            <person name="Zheng H."/>
            <person name="Allen L.Z."/>
            <person name="Kuo A."/>
            <person name="Grigoriev I.V."/>
            <person name="Allen A.E."/>
            <person name="Hazlebeck D."/>
            <person name="Allen E.E."/>
        </authorList>
    </citation>
    <scope>NUCLEOTIDE SEQUENCE</scope>
    <source>
        <strain evidence="2">Hildebrandi</strain>
    </source>
</reference>
<dbReference type="GO" id="GO:0032259">
    <property type="term" value="P:methylation"/>
    <property type="evidence" value="ECO:0007669"/>
    <property type="project" value="UniProtKB-KW"/>
</dbReference>
<keyword evidence="2" id="KW-0489">Methyltransferase</keyword>
<keyword evidence="2" id="KW-0808">Transferase</keyword>